<dbReference type="RefSeq" id="WP_323327271.1">
    <property type="nucleotide sequence ID" value="NZ_JAYFSI010000002.1"/>
</dbReference>
<dbReference type="InterPro" id="IPR052897">
    <property type="entry name" value="Sec-Metab_Biosynth_Hydrolase"/>
</dbReference>
<dbReference type="Gene3D" id="3.40.50.1820">
    <property type="entry name" value="alpha/beta hydrolase"/>
    <property type="match status" value="1"/>
</dbReference>
<protein>
    <submittedName>
        <fullName evidence="2">Alpha/beta hydrolase</fullName>
    </submittedName>
</protein>
<dbReference type="SUPFAM" id="SSF53474">
    <property type="entry name" value="alpha/beta-Hydrolases"/>
    <property type="match status" value="1"/>
</dbReference>
<dbReference type="InterPro" id="IPR029058">
    <property type="entry name" value="AB_hydrolase_fold"/>
</dbReference>
<dbReference type="PANTHER" id="PTHR37017">
    <property type="entry name" value="AB HYDROLASE-1 DOMAIN-CONTAINING PROTEIN-RELATED"/>
    <property type="match status" value="1"/>
</dbReference>
<reference evidence="2 3" key="1">
    <citation type="submission" date="2023-12" db="EMBL/GenBank/DDBJ databases">
        <title>Amycolatopsis sp. V23-08.</title>
        <authorList>
            <person name="Somphong A."/>
        </authorList>
    </citation>
    <scope>NUCLEOTIDE SEQUENCE [LARGE SCALE GENOMIC DNA]</scope>
    <source>
        <strain evidence="2 3">V23-08</strain>
    </source>
</reference>
<dbReference type="Proteomes" id="UP001304298">
    <property type="component" value="Unassembled WGS sequence"/>
</dbReference>
<keyword evidence="2" id="KW-0378">Hydrolase</keyword>
<evidence type="ECO:0000313" key="2">
    <source>
        <dbReference type="EMBL" id="MEA5360807.1"/>
    </source>
</evidence>
<accession>A0ABU5R3M9</accession>
<dbReference type="EMBL" id="JAYFSI010000002">
    <property type="protein sequence ID" value="MEA5360807.1"/>
    <property type="molecule type" value="Genomic_DNA"/>
</dbReference>
<feature type="domain" description="AB hydrolase-1" evidence="1">
    <location>
        <begin position="9"/>
        <end position="230"/>
    </location>
</feature>
<dbReference type="InterPro" id="IPR000073">
    <property type="entry name" value="AB_hydrolase_1"/>
</dbReference>
<sequence length="243" mass="25170">MTAPALPTVVLVHGAFADASGWQAVADGLRERGYPVLAPANPLRGVAADAAYVRDFVSAIEGDVVLVGHSYGGCVITNASTGNPSVRALVYVAAFAPDEGETLLESLALGGGTTELGEHLVRRPYPGAPDGDADGYLDLEFFHRLFCADLDADLAAFMGVAQRGFALSCLSTPSGVPGWRAIPSWYLVAADDATIPPEAERVMAKRAGAHTVEVASSHVAMISKPAETIELIVAAAEAREALG</sequence>
<gene>
    <name evidence="2" type="ORF">VA596_14770</name>
</gene>
<evidence type="ECO:0000259" key="1">
    <source>
        <dbReference type="Pfam" id="PF12697"/>
    </source>
</evidence>
<dbReference type="PANTHER" id="PTHR37017:SF11">
    <property type="entry name" value="ESTERASE_LIPASE_THIOESTERASE DOMAIN-CONTAINING PROTEIN"/>
    <property type="match status" value="1"/>
</dbReference>
<proteinExistence type="predicted"/>
<dbReference type="GO" id="GO:0016787">
    <property type="term" value="F:hydrolase activity"/>
    <property type="evidence" value="ECO:0007669"/>
    <property type="project" value="UniProtKB-KW"/>
</dbReference>
<evidence type="ECO:0000313" key="3">
    <source>
        <dbReference type="Proteomes" id="UP001304298"/>
    </source>
</evidence>
<name>A0ABU5R3M9_9PSEU</name>
<comment type="caution">
    <text evidence="2">The sequence shown here is derived from an EMBL/GenBank/DDBJ whole genome shotgun (WGS) entry which is preliminary data.</text>
</comment>
<keyword evidence="3" id="KW-1185">Reference proteome</keyword>
<organism evidence="2 3">
    <name type="scientific">Amycolatopsis heterodermiae</name>
    <dbReference type="NCBI Taxonomy" id="3110235"/>
    <lineage>
        <taxon>Bacteria</taxon>
        <taxon>Bacillati</taxon>
        <taxon>Actinomycetota</taxon>
        <taxon>Actinomycetes</taxon>
        <taxon>Pseudonocardiales</taxon>
        <taxon>Pseudonocardiaceae</taxon>
        <taxon>Amycolatopsis</taxon>
    </lineage>
</organism>
<dbReference type="Pfam" id="PF12697">
    <property type="entry name" value="Abhydrolase_6"/>
    <property type="match status" value="1"/>
</dbReference>